<dbReference type="PANTHER" id="PTHR10996:SF281">
    <property type="entry name" value="D-ISOMER SPECIFIC 2-HYDROXYACID DEHYDROGENASE NAD-BINDING DOMAIN-CONTAINING PROTEIN-RELATED"/>
    <property type="match status" value="1"/>
</dbReference>
<dbReference type="InterPro" id="IPR006139">
    <property type="entry name" value="D-isomer_2_OHA_DH_cat_dom"/>
</dbReference>
<sequence length="347" mass="37654">MSTPKPVVLHLGDDIEFNPEIYRHLAESFTVIQPPLADRQREVWLQNLRDRKWGDFEAVFRPFWNSGLEMGRWDAEMIPLLPASLKVFASAGAGYDWADVDLLAEAGILYCNGASASSEAVADMAIYHIISVFRNLQFSNMAARSGDPSAFLDAHRNQPTGARNPAGHVLGVVGLGNIGFRIATKARACFGMRILYNDPVPRPAEDEAPLDAVRVMELDDLLAQVDCVVIAAPGTAGRGLINAGRIAKMKRGARLVNVARGCLVDNEALADALEDGHLHAVGLDVFEDEPNVSPRLARHPRATLTAHNGGGAFETTSGFEALAMQNVQAVLERRPALTPVNQHLLRA</sequence>
<feature type="domain" description="D-isomer specific 2-hydroxyacid dehydrogenase catalytic" evidence="3">
    <location>
        <begin position="73"/>
        <end position="341"/>
    </location>
</feature>
<evidence type="ECO:0000256" key="1">
    <source>
        <dbReference type="ARBA" id="ARBA00023002"/>
    </source>
</evidence>
<dbReference type="CDD" id="cd12168">
    <property type="entry name" value="Mand_dh_like"/>
    <property type="match status" value="1"/>
</dbReference>
<evidence type="ECO:0000313" key="5">
    <source>
        <dbReference type="EMBL" id="KAH7362792.1"/>
    </source>
</evidence>
<dbReference type="GO" id="GO:0005829">
    <property type="term" value="C:cytosol"/>
    <property type="evidence" value="ECO:0007669"/>
    <property type="project" value="TreeGrafter"/>
</dbReference>
<dbReference type="OrthoDB" id="9991913at2759"/>
<dbReference type="Proteomes" id="UP000813385">
    <property type="component" value="Unassembled WGS sequence"/>
</dbReference>
<dbReference type="Pfam" id="PF00389">
    <property type="entry name" value="2-Hacid_dh"/>
    <property type="match status" value="1"/>
</dbReference>
<dbReference type="InterPro" id="IPR050223">
    <property type="entry name" value="D-isomer_2-hydroxyacid_DH"/>
</dbReference>
<dbReference type="InterPro" id="IPR029753">
    <property type="entry name" value="D-isomer_DH_CS"/>
</dbReference>
<dbReference type="GO" id="GO:0030267">
    <property type="term" value="F:glyoxylate reductase (NADPH) activity"/>
    <property type="evidence" value="ECO:0007669"/>
    <property type="project" value="TreeGrafter"/>
</dbReference>
<dbReference type="GO" id="GO:0016618">
    <property type="term" value="F:hydroxypyruvate reductase [NAD(P)H] activity"/>
    <property type="evidence" value="ECO:0007669"/>
    <property type="project" value="TreeGrafter"/>
</dbReference>
<dbReference type="SUPFAM" id="SSF51735">
    <property type="entry name" value="NAD(P)-binding Rossmann-fold domains"/>
    <property type="match status" value="1"/>
</dbReference>
<dbReference type="InterPro" id="IPR036291">
    <property type="entry name" value="NAD(P)-bd_dom_sf"/>
</dbReference>
<evidence type="ECO:0000259" key="3">
    <source>
        <dbReference type="Pfam" id="PF00389"/>
    </source>
</evidence>
<dbReference type="PANTHER" id="PTHR10996">
    <property type="entry name" value="2-HYDROXYACID DEHYDROGENASE-RELATED"/>
    <property type="match status" value="1"/>
</dbReference>
<reference evidence="5" key="1">
    <citation type="journal article" date="2021" name="Nat. Commun.">
        <title>Genetic determinants of endophytism in the Arabidopsis root mycobiome.</title>
        <authorList>
            <person name="Mesny F."/>
            <person name="Miyauchi S."/>
            <person name="Thiergart T."/>
            <person name="Pickel B."/>
            <person name="Atanasova L."/>
            <person name="Karlsson M."/>
            <person name="Huettel B."/>
            <person name="Barry K.W."/>
            <person name="Haridas S."/>
            <person name="Chen C."/>
            <person name="Bauer D."/>
            <person name="Andreopoulos W."/>
            <person name="Pangilinan J."/>
            <person name="LaButti K."/>
            <person name="Riley R."/>
            <person name="Lipzen A."/>
            <person name="Clum A."/>
            <person name="Drula E."/>
            <person name="Henrissat B."/>
            <person name="Kohler A."/>
            <person name="Grigoriev I.V."/>
            <person name="Martin F.M."/>
            <person name="Hacquard S."/>
        </authorList>
    </citation>
    <scope>NUCLEOTIDE SEQUENCE</scope>
    <source>
        <strain evidence="5">MPI-CAGE-AT-0016</strain>
    </source>
</reference>
<dbReference type="Pfam" id="PF02826">
    <property type="entry name" value="2-Hacid_dh_C"/>
    <property type="match status" value="1"/>
</dbReference>
<feature type="domain" description="D-isomer specific 2-hydroxyacid dehydrogenase NAD-binding" evidence="4">
    <location>
        <begin position="128"/>
        <end position="309"/>
    </location>
</feature>
<protein>
    <recommendedName>
        <fullName evidence="7">D-mandelate dehydrogenase</fullName>
    </recommendedName>
</protein>
<dbReference type="AlphaFoldDB" id="A0A8K0THH8"/>
<keyword evidence="1 2" id="KW-0560">Oxidoreductase</keyword>
<evidence type="ECO:0000259" key="4">
    <source>
        <dbReference type="Pfam" id="PF02826"/>
    </source>
</evidence>
<proteinExistence type="inferred from homology"/>
<keyword evidence="6" id="KW-1185">Reference proteome</keyword>
<dbReference type="Gene3D" id="3.40.50.720">
    <property type="entry name" value="NAD(P)-binding Rossmann-like Domain"/>
    <property type="match status" value="2"/>
</dbReference>
<dbReference type="SUPFAM" id="SSF52283">
    <property type="entry name" value="Formate/glycerate dehydrogenase catalytic domain-like"/>
    <property type="match status" value="1"/>
</dbReference>
<gene>
    <name evidence="5" type="ORF">B0T11DRAFT_281416</name>
</gene>
<comment type="similarity">
    <text evidence="2">Belongs to the D-isomer specific 2-hydroxyacid dehydrogenase family.</text>
</comment>
<evidence type="ECO:0000313" key="6">
    <source>
        <dbReference type="Proteomes" id="UP000813385"/>
    </source>
</evidence>
<dbReference type="GO" id="GO:0051287">
    <property type="term" value="F:NAD binding"/>
    <property type="evidence" value="ECO:0007669"/>
    <property type="project" value="InterPro"/>
</dbReference>
<accession>A0A8K0THH8</accession>
<name>A0A8K0THH8_9PEZI</name>
<comment type="caution">
    <text evidence="5">The sequence shown here is derived from an EMBL/GenBank/DDBJ whole genome shotgun (WGS) entry which is preliminary data.</text>
</comment>
<dbReference type="PROSITE" id="PS00671">
    <property type="entry name" value="D_2_HYDROXYACID_DH_3"/>
    <property type="match status" value="1"/>
</dbReference>
<dbReference type="EMBL" id="JAGPXD010000003">
    <property type="protein sequence ID" value="KAH7362792.1"/>
    <property type="molecule type" value="Genomic_DNA"/>
</dbReference>
<dbReference type="InterPro" id="IPR006140">
    <property type="entry name" value="D-isomer_DH_NAD-bd"/>
</dbReference>
<evidence type="ECO:0000256" key="2">
    <source>
        <dbReference type="RuleBase" id="RU003719"/>
    </source>
</evidence>
<organism evidence="5 6">
    <name type="scientific">Plectosphaerella cucumerina</name>
    <dbReference type="NCBI Taxonomy" id="40658"/>
    <lineage>
        <taxon>Eukaryota</taxon>
        <taxon>Fungi</taxon>
        <taxon>Dikarya</taxon>
        <taxon>Ascomycota</taxon>
        <taxon>Pezizomycotina</taxon>
        <taxon>Sordariomycetes</taxon>
        <taxon>Hypocreomycetidae</taxon>
        <taxon>Glomerellales</taxon>
        <taxon>Plectosphaerellaceae</taxon>
        <taxon>Plectosphaerella</taxon>
    </lineage>
</organism>
<evidence type="ECO:0008006" key="7">
    <source>
        <dbReference type="Google" id="ProtNLM"/>
    </source>
</evidence>